<organism evidence="1 2">
    <name type="scientific">Vitis vinifera</name>
    <name type="common">Grape</name>
    <dbReference type="NCBI Taxonomy" id="29760"/>
    <lineage>
        <taxon>Eukaryota</taxon>
        <taxon>Viridiplantae</taxon>
        <taxon>Streptophyta</taxon>
        <taxon>Embryophyta</taxon>
        <taxon>Tracheophyta</taxon>
        <taxon>Spermatophyta</taxon>
        <taxon>Magnoliopsida</taxon>
        <taxon>eudicotyledons</taxon>
        <taxon>Gunneridae</taxon>
        <taxon>Pentapetalae</taxon>
        <taxon>rosids</taxon>
        <taxon>Vitales</taxon>
        <taxon>Vitaceae</taxon>
        <taxon>Viteae</taxon>
        <taxon>Vitis</taxon>
    </lineage>
</organism>
<keyword evidence="2" id="KW-1185">Reference proteome</keyword>
<protein>
    <submittedName>
        <fullName evidence="1">Uncharacterized protein</fullName>
    </submittedName>
</protein>
<reference evidence="2" key="1">
    <citation type="journal article" date="2007" name="Nature">
        <title>The grapevine genome sequence suggests ancestral hexaploidization in major angiosperm phyla.</title>
        <authorList>
            <consortium name="The French-Italian Public Consortium for Grapevine Genome Characterization."/>
            <person name="Jaillon O."/>
            <person name="Aury J.-M."/>
            <person name="Noel B."/>
            <person name="Policriti A."/>
            <person name="Clepet C."/>
            <person name="Casagrande A."/>
            <person name="Choisne N."/>
            <person name="Aubourg S."/>
            <person name="Vitulo N."/>
            <person name="Jubin C."/>
            <person name="Vezzi A."/>
            <person name="Legeai F."/>
            <person name="Hugueney P."/>
            <person name="Dasilva C."/>
            <person name="Horner D."/>
            <person name="Mica E."/>
            <person name="Jublot D."/>
            <person name="Poulain J."/>
            <person name="Bruyere C."/>
            <person name="Billault A."/>
            <person name="Segurens B."/>
            <person name="Gouyvenoux M."/>
            <person name="Ugarte E."/>
            <person name="Cattonaro F."/>
            <person name="Anthouard V."/>
            <person name="Vico V."/>
            <person name="Del Fabbro C."/>
            <person name="Alaux M."/>
            <person name="Di Gaspero G."/>
            <person name="Dumas V."/>
            <person name="Felice N."/>
            <person name="Paillard S."/>
            <person name="Juman I."/>
            <person name="Moroldo M."/>
            <person name="Scalabrin S."/>
            <person name="Canaguier A."/>
            <person name="Le Clainche I."/>
            <person name="Malacrida G."/>
            <person name="Durand E."/>
            <person name="Pesole G."/>
            <person name="Laucou V."/>
            <person name="Chatelet P."/>
            <person name="Merdinoglu D."/>
            <person name="Delledonne M."/>
            <person name="Pezzotti M."/>
            <person name="Lecharny A."/>
            <person name="Scarpelli C."/>
            <person name="Artiguenave F."/>
            <person name="Pe M.E."/>
            <person name="Valle G."/>
            <person name="Morgante M."/>
            <person name="Caboche M."/>
            <person name="Adam-Blondon A.-F."/>
            <person name="Weissenbach J."/>
            <person name="Quetier F."/>
            <person name="Wincker P."/>
        </authorList>
    </citation>
    <scope>NUCLEOTIDE SEQUENCE [LARGE SCALE GENOMIC DNA]</scope>
    <source>
        <strain evidence="2">cv. Pinot noir / PN40024</strain>
    </source>
</reference>
<proteinExistence type="predicted"/>
<evidence type="ECO:0000313" key="2">
    <source>
        <dbReference type="Proteomes" id="UP000009183"/>
    </source>
</evidence>
<name>F6GXP0_VITVI</name>
<dbReference type="Proteomes" id="UP000009183">
    <property type="component" value="Chromosome 12"/>
</dbReference>
<accession>F6GXP0</accession>
<dbReference type="EMBL" id="FN594966">
    <property type="protein sequence ID" value="CCB44726.1"/>
    <property type="molecule type" value="Genomic_DNA"/>
</dbReference>
<dbReference type="InParanoid" id="F6GXP0"/>
<evidence type="ECO:0000313" key="1">
    <source>
        <dbReference type="EMBL" id="CCB44726.1"/>
    </source>
</evidence>
<gene>
    <name evidence="1" type="ordered locus">VIT_12s0134g00070</name>
</gene>
<sequence>MIPIHKLIE</sequence>
<dbReference type="HOGENOM" id="CLU_3439015_0_0_1"/>